<reference evidence="2" key="1">
    <citation type="submission" date="2016-11" db="EMBL/GenBank/DDBJ databases">
        <authorList>
            <person name="Shukria A."/>
            <person name="Stevens D.C."/>
        </authorList>
    </citation>
    <scope>NUCLEOTIDE SEQUENCE [LARGE SCALE GENOMIC DNA]</scope>
    <source>
        <strain evidence="2">Cbfe23</strain>
    </source>
</reference>
<dbReference type="Proteomes" id="UP000182229">
    <property type="component" value="Unassembled WGS sequence"/>
</dbReference>
<dbReference type="AlphaFoldDB" id="A0A1L9AUP6"/>
<organism evidence="1 2">
    <name type="scientific">Cystobacter ferrugineus</name>
    <dbReference type="NCBI Taxonomy" id="83449"/>
    <lineage>
        <taxon>Bacteria</taxon>
        <taxon>Pseudomonadati</taxon>
        <taxon>Myxococcota</taxon>
        <taxon>Myxococcia</taxon>
        <taxon>Myxococcales</taxon>
        <taxon>Cystobacterineae</taxon>
        <taxon>Archangiaceae</taxon>
        <taxon>Cystobacter</taxon>
    </lineage>
</organism>
<reference evidence="1 2" key="2">
    <citation type="submission" date="2016-12" db="EMBL/GenBank/DDBJ databases">
        <title>Draft Genome Sequence of Cystobacter ferrugineus Strain Cbfe23.</title>
        <authorList>
            <person name="Akbar S."/>
            <person name="Dowd S.E."/>
            <person name="Stevens D.C."/>
        </authorList>
    </citation>
    <scope>NUCLEOTIDE SEQUENCE [LARGE SCALE GENOMIC DNA]</scope>
    <source>
        <strain evidence="1 2">Cbfe23</strain>
    </source>
</reference>
<name>A0A1L9AUP6_9BACT</name>
<keyword evidence="2" id="KW-1185">Reference proteome</keyword>
<evidence type="ECO:0000313" key="1">
    <source>
        <dbReference type="EMBL" id="OJH33712.1"/>
    </source>
</evidence>
<protein>
    <submittedName>
        <fullName evidence="1">Uncharacterized protein</fullName>
    </submittedName>
</protein>
<sequence>MPIPYDHLAVAKIFDSIAGPSPSPIVDNLHEEARQLLVRLAGMAYMKAAFDVELKADSLSLTPPSGGPPIVIGYLPDVSTFEISRQNRKTHWGMPVVYSDANERLENAHADDEESKDALVELAKFVKRLCGPDEDFSMGSVAD</sequence>
<gene>
    <name evidence="1" type="ORF">BON30_47140</name>
</gene>
<evidence type="ECO:0000313" key="2">
    <source>
        <dbReference type="Proteomes" id="UP000182229"/>
    </source>
</evidence>
<proteinExistence type="predicted"/>
<dbReference type="RefSeq" id="WP_071905224.1">
    <property type="nucleotide sequence ID" value="NZ_MPIN01000029.1"/>
</dbReference>
<accession>A0A1L9AUP6</accession>
<dbReference type="EMBL" id="MPIN01000029">
    <property type="protein sequence ID" value="OJH33712.1"/>
    <property type="molecule type" value="Genomic_DNA"/>
</dbReference>
<comment type="caution">
    <text evidence="1">The sequence shown here is derived from an EMBL/GenBank/DDBJ whole genome shotgun (WGS) entry which is preliminary data.</text>
</comment>